<dbReference type="InParanoid" id="E4XRP2"/>
<proteinExistence type="predicted"/>
<dbReference type="AlphaFoldDB" id="E4XRP2"/>
<organism evidence="1">
    <name type="scientific">Oikopleura dioica</name>
    <name type="common">Tunicate</name>
    <dbReference type="NCBI Taxonomy" id="34765"/>
    <lineage>
        <taxon>Eukaryota</taxon>
        <taxon>Metazoa</taxon>
        <taxon>Chordata</taxon>
        <taxon>Tunicata</taxon>
        <taxon>Appendicularia</taxon>
        <taxon>Copelata</taxon>
        <taxon>Oikopleuridae</taxon>
        <taxon>Oikopleura</taxon>
    </lineage>
</organism>
<name>E4XRP2_OIKDI</name>
<protein>
    <submittedName>
        <fullName evidence="1">Uncharacterized protein</fullName>
    </submittedName>
</protein>
<evidence type="ECO:0000313" key="1">
    <source>
        <dbReference type="EMBL" id="CBY12458.1"/>
    </source>
</evidence>
<accession>E4XRP2</accession>
<sequence>MYPRNEFLDFFQQKRKTISSLSALSNQMTQMKSFINKEHLSIHKLLDFIANEDQEKKFMRGKELSKFTLPSIDIYDARISQEQEEKDVVGCSIIGRALGNKLEIFI</sequence>
<evidence type="ECO:0000313" key="2">
    <source>
        <dbReference type="Proteomes" id="UP000001307"/>
    </source>
</evidence>
<keyword evidence="2" id="KW-1185">Reference proteome</keyword>
<dbReference type="EMBL" id="FN653121">
    <property type="protein sequence ID" value="CBY12458.1"/>
    <property type="molecule type" value="Genomic_DNA"/>
</dbReference>
<reference evidence="1" key="1">
    <citation type="journal article" date="2010" name="Science">
        <title>Plasticity of animal genome architecture unmasked by rapid evolution of a pelagic tunicate.</title>
        <authorList>
            <person name="Denoeud F."/>
            <person name="Henriet S."/>
            <person name="Mungpakdee S."/>
            <person name="Aury J.M."/>
            <person name="Da Silva C."/>
            <person name="Brinkmann H."/>
            <person name="Mikhaleva J."/>
            <person name="Olsen L.C."/>
            <person name="Jubin C."/>
            <person name="Canestro C."/>
            <person name="Bouquet J.M."/>
            <person name="Danks G."/>
            <person name="Poulain J."/>
            <person name="Campsteijn C."/>
            <person name="Adamski M."/>
            <person name="Cross I."/>
            <person name="Yadetie F."/>
            <person name="Muffato M."/>
            <person name="Louis A."/>
            <person name="Butcher S."/>
            <person name="Tsagkogeorga G."/>
            <person name="Konrad A."/>
            <person name="Singh S."/>
            <person name="Jensen M.F."/>
            <person name="Cong E.H."/>
            <person name="Eikeseth-Otteraa H."/>
            <person name="Noel B."/>
            <person name="Anthouard V."/>
            <person name="Porcel B.M."/>
            <person name="Kachouri-Lafond R."/>
            <person name="Nishino A."/>
            <person name="Ugolini M."/>
            <person name="Chourrout P."/>
            <person name="Nishida H."/>
            <person name="Aasland R."/>
            <person name="Huzurbazar S."/>
            <person name="Westhof E."/>
            <person name="Delsuc F."/>
            <person name="Lehrach H."/>
            <person name="Reinhardt R."/>
            <person name="Weissenbach J."/>
            <person name="Roy S.W."/>
            <person name="Artiguenave F."/>
            <person name="Postlethwait J.H."/>
            <person name="Manak J.R."/>
            <person name="Thompson E.M."/>
            <person name="Jaillon O."/>
            <person name="Du Pasquier L."/>
            <person name="Boudinot P."/>
            <person name="Liberles D.A."/>
            <person name="Volff J.N."/>
            <person name="Philippe H."/>
            <person name="Lenhard B."/>
            <person name="Roest Crollius H."/>
            <person name="Wincker P."/>
            <person name="Chourrout D."/>
        </authorList>
    </citation>
    <scope>NUCLEOTIDE SEQUENCE [LARGE SCALE GENOMIC DNA]</scope>
</reference>
<gene>
    <name evidence="1" type="ORF">GSOID_T00001830001</name>
</gene>
<dbReference type="Proteomes" id="UP000001307">
    <property type="component" value="Unassembled WGS sequence"/>
</dbReference>